<dbReference type="PANTHER" id="PTHR47863">
    <property type="entry name" value="RING/FYVE/PHD ZINC FINGER SUPERFAMILY PROTEIN"/>
    <property type="match status" value="1"/>
</dbReference>
<proteinExistence type="predicted"/>
<organism evidence="6 7">
    <name type="scientific">Rehmannia glutinosa</name>
    <name type="common">Chinese foxglove</name>
    <dbReference type="NCBI Taxonomy" id="99300"/>
    <lineage>
        <taxon>Eukaryota</taxon>
        <taxon>Viridiplantae</taxon>
        <taxon>Streptophyta</taxon>
        <taxon>Embryophyta</taxon>
        <taxon>Tracheophyta</taxon>
        <taxon>Spermatophyta</taxon>
        <taxon>Magnoliopsida</taxon>
        <taxon>eudicotyledons</taxon>
        <taxon>Gunneridae</taxon>
        <taxon>Pentapetalae</taxon>
        <taxon>asterids</taxon>
        <taxon>lamiids</taxon>
        <taxon>Lamiales</taxon>
        <taxon>Orobanchaceae</taxon>
        <taxon>Rehmannieae</taxon>
        <taxon>Rehmannia</taxon>
    </lineage>
</organism>
<feature type="compositionally biased region" description="Basic and acidic residues" evidence="4">
    <location>
        <begin position="557"/>
        <end position="570"/>
    </location>
</feature>
<feature type="region of interest" description="Disordered" evidence="4">
    <location>
        <begin position="223"/>
        <end position="263"/>
    </location>
</feature>
<dbReference type="SUPFAM" id="SSF46689">
    <property type="entry name" value="Homeodomain-like"/>
    <property type="match status" value="1"/>
</dbReference>
<keyword evidence="2" id="KW-0863">Zinc-finger</keyword>
<dbReference type="InterPro" id="IPR011011">
    <property type="entry name" value="Znf_FYVE_PHD"/>
</dbReference>
<dbReference type="InterPro" id="IPR009057">
    <property type="entry name" value="Homeodomain-like_sf"/>
</dbReference>
<evidence type="ECO:0000256" key="4">
    <source>
        <dbReference type="SAM" id="MobiDB-lite"/>
    </source>
</evidence>
<feature type="domain" description="Myb-like" evidence="5">
    <location>
        <begin position="926"/>
        <end position="987"/>
    </location>
</feature>
<dbReference type="CDD" id="cd11660">
    <property type="entry name" value="SANT_TRF"/>
    <property type="match status" value="1"/>
</dbReference>
<protein>
    <recommendedName>
        <fullName evidence="5">Myb-like domain-containing protein</fullName>
    </recommendedName>
</protein>
<keyword evidence="7" id="KW-1185">Reference proteome</keyword>
<keyword evidence="3" id="KW-0862">Zinc</keyword>
<dbReference type="Gene3D" id="1.10.246.220">
    <property type="match status" value="1"/>
</dbReference>
<feature type="region of interest" description="Disordered" evidence="4">
    <location>
        <begin position="547"/>
        <end position="574"/>
    </location>
</feature>
<reference evidence="6 7" key="1">
    <citation type="journal article" date="2021" name="Comput. Struct. Biotechnol. J.">
        <title>De novo genome assembly of the potent medicinal plant Rehmannia glutinosa using nanopore technology.</title>
        <authorList>
            <person name="Ma L."/>
            <person name="Dong C."/>
            <person name="Song C."/>
            <person name="Wang X."/>
            <person name="Zheng X."/>
            <person name="Niu Y."/>
            <person name="Chen S."/>
            <person name="Feng W."/>
        </authorList>
    </citation>
    <scope>NUCLEOTIDE SEQUENCE [LARGE SCALE GENOMIC DNA]</scope>
    <source>
        <strain evidence="6">DH-2019</strain>
    </source>
</reference>
<dbReference type="PANTHER" id="PTHR47863:SF4">
    <property type="entry name" value="RING_FYVE_PHD ZINC FINGER SUPERFAMILY PROTEIN"/>
    <property type="match status" value="1"/>
</dbReference>
<sequence length="995" mass="111793">MLTTSLTSQAKQEKKLKRIERLRNKGPKTLCPPSSRIHFGRVRLCIVGSLSIVIEGIIVEALKQSFMDCQLSCTSPLPQIWVIETLARSNQVDVSLLLDLLEKTPEISGDLGKNARELVSLRILESFFVQGARANPVSPASSPKIRLDPPGDSCEDILRRILTETSPSLKPPGPEMSKWDLQPFIEYKRSSLARYALQQLKDAMLTGSHSFLASLKERSGLPIGNQPEHEAPVNDGTCNGITPRFEGNDTNDGNLLQRDLPDENLEVNRKRRVTSENAGERSSENLILSENGCETHTESVKKYKHDIICSEQNVGGKLISSGVYIQIADMSTESMQHSGGQRCGMGRKTHVGDVEVNEPPKDDKCTSSKGLVGPDEVLPREKQVPHCETELIKKSEVEQGQDHDIEEAKGDKEGFCDLKRINEDLNIFEQNIQKSILNVGEVEEVNIYGDTDGNNDDRTDLATKDDASFSRQYTHSQDPLATTYRTDQNLLADSSKRYSEEERCSLGKKTDVEVMVQNGPPGDGNNMCTSLKGPVGHDEVLLHEKQAPHSTLQSQNDKFDGEQGQDHEVQNAEDDKDSLHDLITTNEDMDKLEQNDLRDVPNVGEAEEDVNISTDSDWYHDERTNIDTKKKTFLSSQCTYSQDSLATTDWKELNVCMKCNLGGKLLVCSSNSCPIVIHQSCLGSDAIFDTRGEFYCPFCAYSRAISKYMEIKKKTSLARNELTTFICSSPQKGSKKQSQRSCMMKENHLERDTGLPKSNELNKRDVVKKVSNRQRRKKLEFEQAGPSEHSPPFGRKAVDSSNRIAHTLNEDKQVGKRTRQVSQSPKVHGQHQMAAVAIRKSQGKNTCGAVSERSDGSEKCVNIRSKKEMLYPPETDLPRENECSQSSRSTDAEETSEGENENSGASKYFIRVRKQERKYSYPAIPQLRRKRLPWTSEEEDKLKEGMRLYCSPHDKTIQWKKILELGATIFHQSRSTMDLKDKWRNMCKATPKSNK</sequence>
<evidence type="ECO:0000259" key="5">
    <source>
        <dbReference type="PROSITE" id="PS50090"/>
    </source>
</evidence>
<accession>A0ABR0V199</accession>
<evidence type="ECO:0000256" key="2">
    <source>
        <dbReference type="ARBA" id="ARBA00022771"/>
    </source>
</evidence>
<dbReference type="SMART" id="SM00249">
    <property type="entry name" value="PHD"/>
    <property type="match status" value="1"/>
</dbReference>
<dbReference type="InterPro" id="IPR001005">
    <property type="entry name" value="SANT/Myb"/>
</dbReference>
<dbReference type="Proteomes" id="UP001318860">
    <property type="component" value="Unassembled WGS sequence"/>
</dbReference>
<dbReference type="SUPFAM" id="SSF57903">
    <property type="entry name" value="FYVE/PHD zinc finger"/>
    <property type="match status" value="1"/>
</dbReference>
<evidence type="ECO:0000313" key="7">
    <source>
        <dbReference type="Proteomes" id="UP001318860"/>
    </source>
</evidence>
<feature type="region of interest" description="Disordered" evidence="4">
    <location>
        <begin position="729"/>
        <end position="908"/>
    </location>
</feature>
<feature type="compositionally biased region" description="Basic and acidic residues" evidence="4">
    <location>
        <begin position="743"/>
        <end position="768"/>
    </location>
</feature>
<evidence type="ECO:0000256" key="1">
    <source>
        <dbReference type="ARBA" id="ARBA00022723"/>
    </source>
</evidence>
<dbReference type="PROSITE" id="PS50090">
    <property type="entry name" value="MYB_LIKE"/>
    <property type="match status" value="1"/>
</dbReference>
<dbReference type="Gene3D" id="3.30.40.10">
    <property type="entry name" value="Zinc/RING finger domain, C3HC4 (zinc finger)"/>
    <property type="match status" value="1"/>
</dbReference>
<keyword evidence="1" id="KW-0479">Metal-binding</keyword>
<name>A0ABR0V199_REHGL</name>
<comment type="caution">
    <text evidence="6">The sequence shown here is derived from an EMBL/GenBank/DDBJ whole genome shotgun (WGS) entry which is preliminary data.</text>
</comment>
<dbReference type="Pfam" id="PF13921">
    <property type="entry name" value="Myb_DNA-bind_6"/>
    <property type="match status" value="1"/>
</dbReference>
<feature type="compositionally biased region" description="Basic and acidic residues" evidence="4">
    <location>
        <begin position="353"/>
        <end position="366"/>
    </location>
</feature>
<gene>
    <name evidence="6" type="ORF">DH2020_038110</name>
</gene>
<dbReference type="EMBL" id="JABTTQ020001821">
    <property type="protein sequence ID" value="KAK6128157.1"/>
    <property type="molecule type" value="Genomic_DNA"/>
</dbReference>
<feature type="region of interest" description="Disordered" evidence="4">
    <location>
        <begin position="353"/>
        <end position="375"/>
    </location>
</feature>
<dbReference type="InterPro" id="IPR001965">
    <property type="entry name" value="Znf_PHD"/>
</dbReference>
<evidence type="ECO:0000313" key="6">
    <source>
        <dbReference type="EMBL" id="KAK6128157.1"/>
    </source>
</evidence>
<dbReference type="InterPro" id="IPR013083">
    <property type="entry name" value="Znf_RING/FYVE/PHD"/>
</dbReference>
<evidence type="ECO:0000256" key="3">
    <source>
        <dbReference type="ARBA" id="ARBA00022833"/>
    </source>
</evidence>